<accession>A0AC34QZE5</accession>
<organism evidence="1 2">
    <name type="scientific">Panagrolaimus sp. JU765</name>
    <dbReference type="NCBI Taxonomy" id="591449"/>
    <lineage>
        <taxon>Eukaryota</taxon>
        <taxon>Metazoa</taxon>
        <taxon>Ecdysozoa</taxon>
        <taxon>Nematoda</taxon>
        <taxon>Chromadorea</taxon>
        <taxon>Rhabditida</taxon>
        <taxon>Tylenchina</taxon>
        <taxon>Panagrolaimomorpha</taxon>
        <taxon>Panagrolaimoidea</taxon>
        <taxon>Panagrolaimidae</taxon>
        <taxon>Panagrolaimus</taxon>
    </lineage>
</organism>
<reference evidence="2" key="1">
    <citation type="submission" date="2022-11" db="UniProtKB">
        <authorList>
            <consortium name="WormBaseParasite"/>
        </authorList>
    </citation>
    <scope>IDENTIFICATION</scope>
</reference>
<proteinExistence type="predicted"/>
<evidence type="ECO:0000313" key="1">
    <source>
        <dbReference type="Proteomes" id="UP000887576"/>
    </source>
</evidence>
<dbReference type="WBParaSite" id="JU765_v2.g20669.t2">
    <property type="protein sequence ID" value="JU765_v2.g20669.t2"/>
    <property type="gene ID" value="JU765_v2.g20669"/>
</dbReference>
<protein>
    <submittedName>
        <fullName evidence="2">RRM domain-containing protein</fullName>
    </submittedName>
</protein>
<evidence type="ECO:0000313" key="2">
    <source>
        <dbReference type="WBParaSite" id="JU765_v2.g20669.t2"/>
    </source>
</evidence>
<name>A0AC34QZE5_9BILA</name>
<sequence length="437" mass="46048">MNQDEVRALFASMGEIESCKLVRDKVTGQSLGYAFVNYTRQEDAKRAMSSLNGLRLQNKTIKVSYARPSNECIKGANLYVSGLPKSLTLKELKDIFHPYGKIITSRILFDNVTGISKGVGFVRFDKKSEAEYAIDKVNGTTPPGFTEALSVKFANSPGARDRAVLQQMASNLTTLGALTVPTVAPSQLTSQLAAAQAFLPLTTVLRTGGTQTAGLASAGGGPMRHTSQVARFRYSPLGVQPQTSLAMPQLTTSASDLFTTNALLQMAAAGNVSTQAQLAALAAGAQVAFPLTAAPTATQTAQAVPLSTSPSGGFTIVVANLGNEAEESLLWRLFGPYGAVLSVRAVKDTTDRGRSFGLVTMASYEDAFNAVNSLNGASMSGRTLQAVKDTTDRGRSFGLVTMASYEDAFNAVNSLNGASMSGRTLQVSFKNANAALH</sequence>
<dbReference type="Proteomes" id="UP000887576">
    <property type="component" value="Unplaced"/>
</dbReference>